<dbReference type="AlphaFoldDB" id="A0A645CP22"/>
<protein>
    <submittedName>
        <fullName evidence="1">Uncharacterized protein</fullName>
    </submittedName>
</protein>
<sequence>MMKIHYDLIELFESGAAEGRHVLEITGYDVAAFCDELLRSASTYTENRREALNRDILKKLGKGEDSK</sequence>
<evidence type="ECO:0000313" key="1">
    <source>
        <dbReference type="EMBL" id="MPM78645.1"/>
    </source>
</evidence>
<gene>
    <name evidence="1" type="ORF">SDC9_125656</name>
</gene>
<comment type="caution">
    <text evidence="1">The sequence shown here is derived from an EMBL/GenBank/DDBJ whole genome shotgun (WGS) entry which is preliminary data.</text>
</comment>
<dbReference type="InterPro" id="IPR008316">
    <property type="entry name" value="UCP029876"/>
</dbReference>
<dbReference type="SUPFAM" id="SSF158560">
    <property type="entry name" value="BH3980-like"/>
    <property type="match status" value="1"/>
</dbReference>
<dbReference type="EMBL" id="VSSQ01028784">
    <property type="protein sequence ID" value="MPM78645.1"/>
    <property type="molecule type" value="Genomic_DNA"/>
</dbReference>
<organism evidence="1">
    <name type="scientific">bioreactor metagenome</name>
    <dbReference type="NCBI Taxonomy" id="1076179"/>
    <lineage>
        <taxon>unclassified sequences</taxon>
        <taxon>metagenomes</taxon>
        <taxon>ecological metagenomes</taxon>
    </lineage>
</organism>
<proteinExistence type="predicted"/>
<dbReference type="Pfam" id="PF06304">
    <property type="entry name" value="DUF1048"/>
    <property type="match status" value="1"/>
</dbReference>
<name>A0A645CP22_9ZZZZ</name>
<dbReference type="Gene3D" id="1.10.1900.10">
    <property type="entry name" value="c-terminal domain of poly(a) binding protein"/>
    <property type="match status" value="1"/>
</dbReference>
<reference evidence="1" key="1">
    <citation type="submission" date="2019-08" db="EMBL/GenBank/DDBJ databases">
        <authorList>
            <person name="Kucharzyk K."/>
            <person name="Murdoch R.W."/>
            <person name="Higgins S."/>
            <person name="Loffler F."/>
        </authorList>
    </citation>
    <scope>NUCLEOTIDE SEQUENCE</scope>
</reference>
<accession>A0A645CP22</accession>